<evidence type="ECO:0000313" key="6">
    <source>
        <dbReference type="EMBL" id="KUK87723.1"/>
    </source>
</evidence>
<dbReference type="InterPro" id="IPR003439">
    <property type="entry name" value="ABC_transporter-like_ATP-bd"/>
</dbReference>
<dbReference type="PROSITE" id="PS50893">
    <property type="entry name" value="ABC_TRANSPORTER_2"/>
    <property type="match status" value="1"/>
</dbReference>
<dbReference type="InterPro" id="IPR017871">
    <property type="entry name" value="ABC_transporter-like_CS"/>
</dbReference>
<name>A0A101I2T5_9BACT</name>
<comment type="caution">
    <text evidence="6">The sequence shown here is derived from an EMBL/GenBank/DDBJ whole genome shotgun (WGS) entry which is preliminary data.</text>
</comment>
<proteinExistence type="predicted"/>
<evidence type="ECO:0000256" key="2">
    <source>
        <dbReference type="ARBA" id="ARBA00022741"/>
    </source>
</evidence>
<keyword evidence="1" id="KW-0813">Transport</keyword>
<dbReference type="PATRIC" id="fig|1236046.5.peg.1221"/>
<evidence type="ECO:0000256" key="3">
    <source>
        <dbReference type="ARBA" id="ARBA00022840"/>
    </source>
</evidence>
<dbReference type="EMBL" id="LGGW01000145">
    <property type="protein sequence ID" value="KUK87723.1"/>
    <property type="molecule type" value="Genomic_DNA"/>
</dbReference>
<keyword evidence="4" id="KW-1278">Translocase</keyword>
<dbReference type="PANTHER" id="PTHR42794:SF1">
    <property type="entry name" value="HEMIN IMPORT ATP-BINDING PROTEIN HMUV"/>
    <property type="match status" value="1"/>
</dbReference>
<sequence length="260" mass="28923">MMVDPIQVRDLHFSYGKEEVLSGIDLELRHGEVLGILGPNGSGKSTLMGVICGIRKNWYGLVKIMGEDLHGLSTKKLARIVSYIPQSFEPSFDLKVETIVSFGRNPHLRGLGNLTNEDYMLIEESMTLTEVYEFKDRPFSTLSGGEKQRVIIAKALAQEGKILLMDEFTTHLDPGHARRVGKIATDLVRAKGLSAVAIFHDINQAVEISDRLLFINNGRVIASGKVWDVVTPEIIRQVYGLKSKIMENPISGLPLVVFYD</sequence>
<dbReference type="AlphaFoldDB" id="A0A101I2T5"/>
<evidence type="ECO:0000313" key="7">
    <source>
        <dbReference type="Proteomes" id="UP000055014"/>
    </source>
</evidence>
<dbReference type="InterPro" id="IPR027417">
    <property type="entry name" value="P-loop_NTPase"/>
</dbReference>
<reference evidence="7" key="1">
    <citation type="journal article" date="2015" name="MBio">
        <title>Genome-Resolved Metagenomic Analysis Reveals Roles for Candidate Phyla and Other Microbial Community Members in Biogeochemical Transformations in Oil Reservoirs.</title>
        <authorList>
            <person name="Hu P."/>
            <person name="Tom L."/>
            <person name="Singh A."/>
            <person name="Thomas B.C."/>
            <person name="Baker B.J."/>
            <person name="Piceno Y.M."/>
            <person name="Andersen G.L."/>
            <person name="Banfield J.F."/>
        </authorList>
    </citation>
    <scope>NUCLEOTIDE SEQUENCE [LARGE SCALE GENOMIC DNA]</scope>
</reference>
<dbReference type="FunFam" id="3.40.50.300:FF:000134">
    <property type="entry name" value="Iron-enterobactin ABC transporter ATP-binding protein"/>
    <property type="match status" value="1"/>
</dbReference>
<organism evidence="6 7">
    <name type="scientific">Mesotoga infera</name>
    <dbReference type="NCBI Taxonomy" id="1236046"/>
    <lineage>
        <taxon>Bacteria</taxon>
        <taxon>Thermotogati</taxon>
        <taxon>Thermotogota</taxon>
        <taxon>Thermotogae</taxon>
        <taxon>Kosmotogales</taxon>
        <taxon>Kosmotogaceae</taxon>
        <taxon>Mesotoga</taxon>
    </lineage>
</organism>
<dbReference type="Gene3D" id="3.40.50.300">
    <property type="entry name" value="P-loop containing nucleotide triphosphate hydrolases"/>
    <property type="match status" value="1"/>
</dbReference>
<dbReference type="GO" id="GO:0005524">
    <property type="term" value="F:ATP binding"/>
    <property type="evidence" value="ECO:0007669"/>
    <property type="project" value="UniProtKB-KW"/>
</dbReference>
<protein>
    <submittedName>
        <fullName evidence="6">ABC-type cobalamin/Fe3+-siderophore transport system, ATPase component</fullName>
    </submittedName>
</protein>
<evidence type="ECO:0000256" key="1">
    <source>
        <dbReference type="ARBA" id="ARBA00022448"/>
    </source>
</evidence>
<dbReference type="PROSITE" id="PS00211">
    <property type="entry name" value="ABC_TRANSPORTER_1"/>
    <property type="match status" value="1"/>
</dbReference>
<evidence type="ECO:0000259" key="5">
    <source>
        <dbReference type="PROSITE" id="PS50893"/>
    </source>
</evidence>
<dbReference type="Pfam" id="PF00005">
    <property type="entry name" value="ABC_tran"/>
    <property type="match status" value="1"/>
</dbReference>
<feature type="domain" description="ABC transporter" evidence="5">
    <location>
        <begin position="6"/>
        <end position="242"/>
    </location>
</feature>
<dbReference type="CDD" id="cd03214">
    <property type="entry name" value="ABC_Iron-Siderophores_B12_Hemin"/>
    <property type="match status" value="1"/>
</dbReference>
<dbReference type="SMART" id="SM00382">
    <property type="entry name" value="AAA"/>
    <property type="match status" value="1"/>
</dbReference>
<dbReference type="SUPFAM" id="SSF52540">
    <property type="entry name" value="P-loop containing nucleoside triphosphate hydrolases"/>
    <property type="match status" value="1"/>
</dbReference>
<dbReference type="Proteomes" id="UP000055014">
    <property type="component" value="Unassembled WGS sequence"/>
</dbReference>
<accession>A0A101I2T5</accession>
<evidence type="ECO:0000256" key="4">
    <source>
        <dbReference type="ARBA" id="ARBA00022967"/>
    </source>
</evidence>
<dbReference type="GO" id="GO:0016887">
    <property type="term" value="F:ATP hydrolysis activity"/>
    <property type="evidence" value="ECO:0007669"/>
    <property type="project" value="InterPro"/>
</dbReference>
<keyword evidence="2" id="KW-0547">Nucleotide-binding</keyword>
<gene>
    <name evidence="6" type="ORF">XE02_1299</name>
</gene>
<keyword evidence="3" id="KW-0067">ATP-binding</keyword>
<dbReference type="PANTHER" id="PTHR42794">
    <property type="entry name" value="HEMIN IMPORT ATP-BINDING PROTEIN HMUV"/>
    <property type="match status" value="1"/>
</dbReference>
<dbReference type="InterPro" id="IPR003593">
    <property type="entry name" value="AAA+_ATPase"/>
</dbReference>